<reference evidence="2" key="1">
    <citation type="submission" date="2020-08" db="EMBL/GenBank/DDBJ databases">
        <title>Chromosome-level assembly of Southern catfish (Silurus meridionalis) provides insights into visual adaptation to the nocturnal and benthic lifestyles.</title>
        <authorList>
            <person name="Zhang Y."/>
            <person name="Wang D."/>
            <person name="Peng Z."/>
        </authorList>
    </citation>
    <scope>NUCLEOTIDE SEQUENCE</scope>
    <source>
        <strain evidence="2">SWU-2019-XX</strain>
        <tissue evidence="2">Muscle</tissue>
    </source>
</reference>
<dbReference type="AlphaFoldDB" id="A0A8T0BM44"/>
<sequence>MSQTPVLPNHHRQTSTHRPLAPQTSVHSSSSTAANERPLIVLYRRKARRPLIVLYRRRRGVDSSSSTAAKQASTHRPLPPQTRRPLIVLYRRKRDVHSLSSTAADEMSTHRRPLPPQTSVHSSSSTAANKASTHRPLPPQTRCPLIVLYRRKRDVHSSSSTAAEEMSTHRPLPPQTRRPLIVLYRRKRDIHSSSSTAANETSTHRPLKPCVKQTQTNKHSNDPPGNICSTITSTLKAPLEDKRLTFQKSRWYGDDLCPTAWDYDSAWIFFVHNWAGCGPTPMLFGTKCKTRHRV</sequence>
<feature type="region of interest" description="Disordered" evidence="1">
    <location>
        <begin position="59"/>
        <end position="85"/>
    </location>
</feature>
<comment type="caution">
    <text evidence="2">The sequence shown here is derived from an EMBL/GenBank/DDBJ whole genome shotgun (WGS) entry which is preliminary data.</text>
</comment>
<name>A0A8T0BM44_SILME</name>
<accession>A0A8T0BM44</accession>
<protein>
    <submittedName>
        <fullName evidence="2">Uncharacterized protein</fullName>
    </submittedName>
</protein>
<evidence type="ECO:0000313" key="2">
    <source>
        <dbReference type="EMBL" id="KAF7707975.1"/>
    </source>
</evidence>
<organism evidence="2 3">
    <name type="scientific">Silurus meridionalis</name>
    <name type="common">Southern catfish</name>
    <name type="synonym">Silurus soldatovi meridionalis</name>
    <dbReference type="NCBI Taxonomy" id="175797"/>
    <lineage>
        <taxon>Eukaryota</taxon>
        <taxon>Metazoa</taxon>
        <taxon>Chordata</taxon>
        <taxon>Craniata</taxon>
        <taxon>Vertebrata</taxon>
        <taxon>Euteleostomi</taxon>
        <taxon>Actinopterygii</taxon>
        <taxon>Neopterygii</taxon>
        <taxon>Teleostei</taxon>
        <taxon>Ostariophysi</taxon>
        <taxon>Siluriformes</taxon>
        <taxon>Siluridae</taxon>
        <taxon>Silurus</taxon>
    </lineage>
</organism>
<evidence type="ECO:0000313" key="3">
    <source>
        <dbReference type="Proteomes" id="UP000606274"/>
    </source>
</evidence>
<gene>
    <name evidence="2" type="ORF">HF521_017032</name>
</gene>
<evidence type="ECO:0000256" key="1">
    <source>
        <dbReference type="SAM" id="MobiDB-lite"/>
    </source>
</evidence>
<feature type="compositionally biased region" description="Polar residues" evidence="1">
    <location>
        <begin position="22"/>
        <end position="33"/>
    </location>
</feature>
<proteinExistence type="predicted"/>
<feature type="region of interest" description="Disordered" evidence="1">
    <location>
        <begin position="98"/>
        <end position="140"/>
    </location>
</feature>
<feature type="region of interest" description="Disordered" evidence="1">
    <location>
        <begin position="1"/>
        <end position="33"/>
    </location>
</feature>
<dbReference type="EMBL" id="JABFDY010000004">
    <property type="protein sequence ID" value="KAF7707975.1"/>
    <property type="molecule type" value="Genomic_DNA"/>
</dbReference>
<keyword evidence="3" id="KW-1185">Reference proteome</keyword>
<feature type="compositionally biased region" description="Low complexity" evidence="1">
    <location>
        <begin position="122"/>
        <end position="131"/>
    </location>
</feature>
<feature type="compositionally biased region" description="Low complexity" evidence="1">
    <location>
        <begin position="63"/>
        <end position="74"/>
    </location>
</feature>
<feature type="region of interest" description="Disordered" evidence="1">
    <location>
        <begin position="154"/>
        <end position="177"/>
    </location>
</feature>
<dbReference type="Proteomes" id="UP000606274">
    <property type="component" value="Unassembled WGS sequence"/>
</dbReference>